<proteinExistence type="predicted"/>
<protein>
    <submittedName>
        <fullName evidence="1">Uncharacterized protein</fullName>
    </submittedName>
</protein>
<accession>A0A174BYS6</accession>
<dbReference type="EMBL" id="CYZU01000009">
    <property type="protein sequence ID" value="CUO13037.1"/>
    <property type="molecule type" value="Genomic_DNA"/>
</dbReference>
<evidence type="ECO:0000313" key="2">
    <source>
        <dbReference type="EMBL" id="CUO13037.1"/>
    </source>
</evidence>
<dbReference type="Proteomes" id="UP000095544">
    <property type="component" value="Unassembled WGS sequence"/>
</dbReference>
<dbReference type="STRING" id="39482.ERS852491_01131"/>
<sequence>MNEEREQRLYDIMDNYGVDQDTAELLLLDEEEEERE</sequence>
<dbReference type="AlphaFoldDB" id="A0A174BYS6"/>
<name>A0A174BYS6_9FIRM</name>
<organism evidence="1 3">
    <name type="scientific">Faecalicatena contorta</name>
    <dbReference type="NCBI Taxonomy" id="39482"/>
    <lineage>
        <taxon>Bacteria</taxon>
        <taxon>Bacillati</taxon>
        <taxon>Bacillota</taxon>
        <taxon>Clostridia</taxon>
        <taxon>Lachnospirales</taxon>
        <taxon>Lachnospiraceae</taxon>
        <taxon>Faecalicatena</taxon>
    </lineage>
</organism>
<evidence type="ECO:0000313" key="3">
    <source>
        <dbReference type="Proteomes" id="UP000095544"/>
    </source>
</evidence>
<reference evidence="1 3" key="1">
    <citation type="submission" date="2015-09" db="EMBL/GenBank/DDBJ databases">
        <authorList>
            <consortium name="Pathogen Informatics"/>
        </authorList>
    </citation>
    <scope>NUCLEOTIDE SEQUENCE [LARGE SCALE GENOMIC DNA]</scope>
    <source>
        <strain evidence="1 3">2789STDY5834876</strain>
    </source>
</reference>
<gene>
    <name evidence="1" type="ORF">ERS852491_01131</name>
    <name evidence="2" type="ORF">ERS852491_01372</name>
</gene>
<evidence type="ECO:0000313" key="1">
    <source>
        <dbReference type="EMBL" id="CUO04656.1"/>
    </source>
</evidence>
<dbReference type="EMBL" id="CYZU01000008">
    <property type="protein sequence ID" value="CUO04656.1"/>
    <property type="molecule type" value="Genomic_DNA"/>
</dbReference>